<comment type="caution">
    <text evidence="5">The sequence shown here is derived from an EMBL/GenBank/DDBJ whole genome shotgun (WGS) entry which is preliminary data.</text>
</comment>
<evidence type="ECO:0000313" key="5">
    <source>
        <dbReference type="EMBL" id="RKL65948.1"/>
    </source>
</evidence>
<dbReference type="GO" id="GO:0016787">
    <property type="term" value="F:hydrolase activity"/>
    <property type="evidence" value="ECO:0007669"/>
    <property type="project" value="UniProtKB-KW"/>
</dbReference>
<dbReference type="InterPro" id="IPR015797">
    <property type="entry name" value="NUDIX_hydrolase-like_dom_sf"/>
</dbReference>
<dbReference type="PRINTS" id="PR00502">
    <property type="entry name" value="NUDIXFAMILY"/>
</dbReference>
<proteinExistence type="inferred from homology"/>
<dbReference type="Pfam" id="PF00293">
    <property type="entry name" value="NUDIX"/>
    <property type="match status" value="1"/>
</dbReference>
<evidence type="ECO:0000256" key="1">
    <source>
        <dbReference type="ARBA" id="ARBA00001946"/>
    </source>
</evidence>
<reference evidence="5 6" key="1">
    <citation type="submission" date="2017-10" db="EMBL/GenBank/DDBJ databases">
        <title>Bacillus sp. nov., a halophilic bacterium isolated from a Keqin Lake.</title>
        <authorList>
            <person name="Wang H."/>
        </authorList>
    </citation>
    <scope>NUCLEOTIDE SEQUENCE [LARGE SCALE GENOMIC DNA]</scope>
    <source>
        <strain evidence="5 6">KCTC 13187</strain>
    </source>
</reference>
<dbReference type="InterPro" id="IPR000086">
    <property type="entry name" value="NUDIX_hydrolase_dom"/>
</dbReference>
<dbReference type="CDD" id="cd04677">
    <property type="entry name" value="NUDIX_Hydrolase"/>
    <property type="match status" value="1"/>
</dbReference>
<evidence type="ECO:0000256" key="3">
    <source>
        <dbReference type="RuleBase" id="RU003476"/>
    </source>
</evidence>
<dbReference type="PROSITE" id="PS51462">
    <property type="entry name" value="NUDIX"/>
    <property type="match status" value="1"/>
</dbReference>
<dbReference type="OrthoDB" id="9787476at2"/>
<dbReference type="InterPro" id="IPR020084">
    <property type="entry name" value="NUDIX_hydrolase_CS"/>
</dbReference>
<dbReference type="InterPro" id="IPR020476">
    <property type="entry name" value="Nudix_hydrolase"/>
</dbReference>
<accession>A0A3A9K3R7</accession>
<dbReference type="SUPFAM" id="SSF55811">
    <property type="entry name" value="Nudix"/>
    <property type="match status" value="1"/>
</dbReference>
<dbReference type="PANTHER" id="PTHR43046:SF2">
    <property type="entry name" value="8-OXO-DGTP DIPHOSPHATASE-RELATED"/>
    <property type="match status" value="1"/>
</dbReference>
<dbReference type="EMBL" id="PDOE01000010">
    <property type="protein sequence ID" value="RKL65948.1"/>
    <property type="molecule type" value="Genomic_DNA"/>
</dbReference>
<evidence type="ECO:0000256" key="2">
    <source>
        <dbReference type="ARBA" id="ARBA00022801"/>
    </source>
</evidence>
<keyword evidence="6" id="KW-1185">Reference proteome</keyword>
<dbReference type="PROSITE" id="PS00893">
    <property type="entry name" value="NUDIX_BOX"/>
    <property type="match status" value="1"/>
</dbReference>
<comment type="similarity">
    <text evidence="3">Belongs to the Nudix hydrolase family.</text>
</comment>
<comment type="cofactor">
    <cofactor evidence="1">
        <name>Mg(2+)</name>
        <dbReference type="ChEBI" id="CHEBI:18420"/>
    </cofactor>
</comment>
<evidence type="ECO:0000313" key="6">
    <source>
        <dbReference type="Proteomes" id="UP000281498"/>
    </source>
</evidence>
<dbReference type="RefSeq" id="WP_110934976.1">
    <property type="nucleotide sequence ID" value="NZ_KZ614146.1"/>
</dbReference>
<keyword evidence="2 3" id="KW-0378">Hydrolase</keyword>
<gene>
    <name evidence="5" type="ORF">CR203_17910</name>
</gene>
<organism evidence="5 6">
    <name type="scientific">Salipaludibacillus neizhouensis</name>
    <dbReference type="NCBI Taxonomy" id="885475"/>
    <lineage>
        <taxon>Bacteria</taxon>
        <taxon>Bacillati</taxon>
        <taxon>Bacillota</taxon>
        <taxon>Bacilli</taxon>
        <taxon>Bacillales</taxon>
        <taxon>Bacillaceae</taxon>
    </lineage>
</organism>
<protein>
    <submittedName>
        <fullName evidence="5">DNA mismatch repair protein MutT</fullName>
    </submittedName>
</protein>
<feature type="domain" description="Nudix hydrolase" evidence="4">
    <location>
        <begin position="15"/>
        <end position="147"/>
    </location>
</feature>
<dbReference type="Gene3D" id="3.90.79.10">
    <property type="entry name" value="Nucleoside Triphosphate Pyrophosphohydrolase"/>
    <property type="match status" value="1"/>
</dbReference>
<dbReference type="PANTHER" id="PTHR43046">
    <property type="entry name" value="GDP-MANNOSE MANNOSYL HYDROLASE"/>
    <property type="match status" value="1"/>
</dbReference>
<sequence length="148" mass="17027">MSYYKMLRDHVGQEPLILPGSTVILMKENQVLLQKRDDGDWGLPGGLMERGESFEETAVREVFEETGLRIEKKALNKIDVFSGKDYYVVAPNGDPFYVIAALFYTNNFTGELVIDNEETLDLKYYSLNELPEKIKGSHRHFLKLFSEI</sequence>
<dbReference type="AlphaFoldDB" id="A0A3A9K3R7"/>
<dbReference type="Proteomes" id="UP000281498">
    <property type="component" value="Unassembled WGS sequence"/>
</dbReference>
<evidence type="ECO:0000259" key="4">
    <source>
        <dbReference type="PROSITE" id="PS51462"/>
    </source>
</evidence>
<name>A0A3A9K3R7_9BACI</name>